<name>A0A8D9BY49_9HEMI</name>
<evidence type="ECO:0000313" key="2">
    <source>
        <dbReference type="EMBL" id="CAG6791237.1"/>
    </source>
</evidence>
<organism evidence="2">
    <name type="scientific">Cacopsylla melanoneura</name>
    <dbReference type="NCBI Taxonomy" id="428564"/>
    <lineage>
        <taxon>Eukaryota</taxon>
        <taxon>Metazoa</taxon>
        <taxon>Ecdysozoa</taxon>
        <taxon>Arthropoda</taxon>
        <taxon>Hexapoda</taxon>
        <taxon>Insecta</taxon>
        <taxon>Pterygota</taxon>
        <taxon>Neoptera</taxon>
        <taxon>Paraneoptera</taxon>
        <taxon>Hemiptera</taxon>
        <taxon>Sternorrhyncha</taxon>
        <taxon>Psylloidea</taxon>
        <taxon>Psyllidae</taxon>
        <taxon>Psyllinae</taxon>
        <taxon>Cacopsylla</taxon>
    </lineage>
</organism>
<evidence type="ECO:0000256" key="1">
    <source>
        <dbReference type="SAM" id="MobiDB-lite"/>
    </source>
</evidence>
<proteinExistence type="predicted"/>
<dbReference type="EMBL" id="HBUF01675280">
    <property type="protein sequence ID" value="CAG6791234.1"/>
    <property type="molecule type" value="Transcribed_RNA"/>
</dbReference>
<sequence>MDPQQAECGLDSAQSSCCDGTHAMGAHYDGSLARYCGVGSAGEQDHLCYIVQRSKESHPRRQRVDVHHRRCLQRRQKTTPRYGGAQHEQVRLHRLDSDSDELGV</sequence>
<accession>A0A8D9BY49</accession>
<feature type="region of interest" description="Disordered" evidence="1">
    <location>
        <begin position="74"/>
        <end position="104"/>
    </location>
</feature>
<feature type="compositionally biased region" description="Basic and acidic residues" evidence="1">
    <location>
        <begin position="88"/>
        <end position="97"/>
    </location>
</feature>
<dbReference type="EMBL" id="HBUF01675281">
    <property type="protein sequence ID" value="CAG6791237.1"/>
    <property type="molecule type" value="Transcribed_RNA"/>
</dbReference>
<reference evidence="2" key="1">
    <citation type="submission" date="2021-05" db="EMBL/GenBank/DDBJ databases">
        <authorList>
            <person name="Alioto T."/>
            <person name="Alioto T."/>
            <person name="Gomez Garrido J."/>
        </authorList>
    </citation>
    <scope>NUCLEOTIDE SEQUENCE</scope>
</reference>
<dbReference type="AlphaFoldDB" id="A0A8D9BY49"/>
<protein>
    <submittedName>
        <fullName evidence="2">Uncharacterized protein</fullName>
    </submittedName>
</protein>